<keyword evidence="3" id="KW-1015">Disulfide bond</keyword>
<accession>A0ABY5AMX0</accession>
<keyword evidence="2" id="KW-0560">Oxidoreductase</keyword>
<proteinExistence type="predicted"/>
<evidence type="ECO:0000256" key="3">
    <source>
        <dbReference type="ARBA" id="ARBA00023157"/>
    </source>
</evidence>
<sequence length="234" mass="25990">MLAIVLSGCQQSPSGDLEAQVLEIIRENPEVILESVQAYQQEQQRSQQESRSTVVEQMRENPAQFIGESPVKGSADQEIVMIEFSDFQCPFCARASGTVAEFIERHGDRVTLVFKHLPLVSINPQALPAARASWAAQQQGQFWEYHQALFENQERLGEALYVEIAEELNLDLEQFERDRQSDAAIEAVQGDLELADQLGLTGTPTFFINGESFTGAVPLEEMEAVLAQVTGETS</sequence>
<dbReference type="PROSITE" id="PS51352">
    <property type="entry name" value="THIOREDOXIN_2"/>
    <property type="match status" value="1"/>
</dbReference>
<reference evidence="6" key="1">
    <citation type="submission" date="2022-06" db="EMBL/GenBank/DDBJ databases">
        <title>Genome sequence of Phormidium yuhuli AB48 isolated from an industrial photobioreactor environment.</title>
        <authorList>
            <person name="Qiu Y."/>
            <person name="Noonan A.J.C."/>
            <person name="Dofher K."/>
            <person name="Koch M."/>
            <person name="Kieft B."/>
            <person name="Lin X."/>
            <person name="Ziels R.M."/>
            <person name="Hallam S.J."/>
        </authorList>
    </citation>
    <scope>NUCLEOTIDE SEQUENCE</scope>
    <source>
        <strain evidence="6">AB48</strain>
    </source>
</reference>
<feature type="domain" description="Thioredoxin" evidence="5">
    <location>
        <begin position="22"/>
        <end position="231"/>
    </location>
</feature>
<organism evidence="6 7">
    <name type="scientific">Phormidium yuhuli AB48</name>
    <dbReference type="NCBI Taxonomy" id="2940671"/>
    <lineage>
        <taxon>Bacteria</taxon>
        <taxon>Bacillati</taxon>
        <taxon>Cyanobacteriota</taxon>
        <taxon>Cyanophyceae</taxon>
        <taxon>Oscillatoriophycideae</taxon>
        <taxon>Oscillatoriales</taxon>
        <taxon>Oscillatoriaceae</taxon>
        <taxon>Phormidium</taxon>
        <taxon>Phormidium yuhuli</taxon>
    </lineage>
</organism>
<gene>
    <name evidence="6" type="ORF">NEA10_14905</name>
</gene>
<dbReference type="InterPro" id="IPR001853">
    <property type="entry name" value="DSBA-like_thioredoxin_dom"/>
</dbReference>
<evidence type="ECO:0000256" key="1">
    <source>
        <dbReference type="ARBA" id="ARBA00022729"/>
    </source>
</evidence>
<dbReference type="PANTHER" id="PTHR13887">
    <property type="entry name" value="GLUTATHIONE S-TRANSFERASE KAPPA"/>
    <property type="match status" value="1"/>
</dbReference>
<protein>
    <submittedName>
        <fullName evidence="6">Thioredoxin domain-containing protein</fullName>
    </submittedName>
</protein>
<dbReference type="Pfam" id="PF01323">
    <property type="entry name" value="DSBA"/>
    <property type="match status" value="1"/>
</dbReference>
<dbReference type="EMBL" id="CP098611">
    <property type="protein sequence ID" value="USR90126.1"/>
    <property type="molecule type" value="Genomic_DNA"/>
</dbReference>
<keyword evidence="1" id="KW-0732">Signal</keyword>
<evidence type="ECO:0000256" key="4">
    <source>
        <dbReference type="ARBA" id="ARBA00023284"/>
    </source>
</evidence>
<evidence type="ECO:0000256" key="2">
    <source>
        <dbReference type="ARBA" id="ARBA00023002"/>
    </source>
</evidence>
<evidence type="ECO:0000313" key="7">
    <source>
        <dbReference type="Proteomes" id="UP001056708"/>
    </source>
</evidence>
<dbReference type="SUPFAM" id="SSF52833">
    <property type="entry name" value="Thioredoxin-like"/>
    <property type="match status" value="1"/>
</dbReference>
<keyword evidence="4" id="KW-0676">Redox-active center</keyword>
<dbReference type="InterPro" id="IPR036249">
    <property type="entry name" value="Thioredoxin-like_sf"/>
</dbReference>
<evidence type="ECO:0000313" key="6">
    <source>
        <dbReference type="EMBL" id="USR90126.1"/>
    </source>
</evidence>
<dbReference type="InterPro" id="IPR013766">
    <property type="entry name" value="Thioredoxin_domain"/>
</dbReference>
<name>A0ABY5AMX0_9CYAN</name>
<dbReference type="RefSeq" id="WP_252661899.1">
    <property type="nucleotide sequence ID" value="NZ_CP098611.1"/>
</dbReference>
<dbReference type="PANTHER" id="PTHR13887:SF14">
    <property type="entry name" value="DISULFIDE BOND FORMATION PROTEIN D"/>
    <property type="match status" value="1"/>
</dbReference>
<evidence type="ECO:0000259" key="5">
    <source>
        <dbReference type="PROSITE" id="PS51352"/>
    </source>
</evidence>
<keyword evidence="7" id="KW-1185">Reference proteome</keyword>
<dbReference type="Proteomes" id="UP001056708">
    <property type="component" value="Chromosome"/>
</dbReference>
<dbReference type="Gene3D" id="3.40.30.10">
    <property type="entry name" value="Glutaredoxin"/>
    <property type="match status" value="1"/>
</dbReference>